<dbReference type="STRING" id="907931.GCA_000165675_00930"/>
<keyword evidence="6" id="KW-0238">DNA-binding</keyword>
<evidence type="ECO:0000256" key="10">
    <source>
        <dbReference type="SAM" id="Phobius"/>
    </source>
</evidence>
<reference evidence="12 13" key="1">
    <citation type="journal article" date="2019" name="Appl. Microbiol. Biotechnol.">
        <title>Uncovering carbohydrate metabolism through a genotype-phenotype association study of 56 lactic acid bacteria genomes.</title>
        <authorList>
            <person name="Buron-Moles G."/>
            <person name="Chailyan A."/>
            <person name="Dolejs I."/>
            <person name="Forster J."/>
            <person name="Miks M.H."/>
        </authorList>
    </citation>
    <scope>NUCLEOTIDE SEQUENCE [LARGE SCALE GENOMIC DNA]</scope>
    <source>
        <strain evidence="12 13">ATCC 700006</strain>
    </source>
</reference>
<feature type="domain" description="FtsK" evidence="11">
    <location>
        <begin position="437"/>
        <end position="637"/>
    </location>
</feature>
<dbReference type="RefSeq" id="WP_133264399.1">
    <property type="nucleotide sequence ID" value="NZ_JAGYGP010000001.1"/>
</dbReference>
<evidence type="ECO:0000256" key="7">
    <source>
        <dbReference type="ARBA" id="ARBA00025923"/>
    </source>
</evidence>
<accession>A0A4R5N8H2</accession>
<evidence type="ECO:0000256" key="9">
    <source>
        <dbReference type="SAM" id="MobiDB-lite"/>
    </source>
</evidence>
<name>A0A4R5N8H2_9LACO</name>
<dbReference type="Pfam" id="PF17854">
    <property type="entry name" value="FtsK_alpha"/>
    <property type="match status" value="1"/>
</dbReference>
<dbReference type="GO" id="GO:0016020">
    <property type="term" value="C:membrane"/>
    <property type="evidence" value="ECO:0007669"/>
    <property type="project" value="UniProtKB-SubCell"/>
</dbReference>
<evidence type="ECO:0000313" key="13">
    <source>
        <dbReference type="Proteomes" id="UP000295681"/>
    </source>
</evidence>
<dbReference type="InterPro" id="IPR036388">
    <property type="entry name" value="WH-like_DNA-bd_sf"/>
</dbReference>
<dbReference type="InterPro" id="IPR050206">
    <property type="entry name" value="FtsK/SpoIIIE/SftA"/>
</dbReference>
<evidence type="ECO:0000313" key="12">
    <source>
        <dbReference type="EMBL" id="TDG68101.1"/>
    </source>
</evidence>
<dbReference type="Gene3D" id="3.40.50.300">
    <property type="entry name" value="P-loop containing nucleotide triphosphate hydrolases"/>
    <property type="match status" value="1"/>
</dbReference>
<proteinExistence type="inferred from homology"/>
<feature type="region of interest" description="Disordered" evidence="9">
    <location>
        <begin position="210"/>
        <end position="284"/>
    </location>
</feature>
<dbReference type="EMBL" id="PUFI01000014">
    <property type="protein sequence ID" value="TDG68101.1"/>
    <property type="molecule type" value="Genomic_DNA"/>
</dbReference>
<sequence>MTQRRRTSSKRKTTRTRNKGSQDHKITQTIWLLIGILVSVLGIFQLGLVGVYVADIVRFFTGNLYIACLAPLSIYLIYILLFRQRPKIAGHYWLGAIMGLISLLTISSLMLFTQTLKVEGGYASEVIRIIGQDFMTQSAKTPVGGGMIGALCYQVLQMLVANIGTWILSILLLMSGVIVFFRIPARDIAQLGLEKVKQIFLAWQDKRQQQTKSKSDRKQKDTADATPVRASNTVNMRPSSKTVPDDEVATTEFTQPEIKWNRPTPEPEASMAPSLSNEKENKTSADDDITLATEISSNDNPDYQLPNPELLTPIPPTDQTAEFNQLTEKSRIVHDTLKSFNIDAEVTSVSLGPTVTQYELKPAVGVKVSRIANLADDLAMALAAKSIRIEAPIPGKPYVGIEVPNETQATVGFRDMVESAPQNNKPLTVPLGRDVTGNIIMADLQAMPHLLIAGSTGSGKSVAINGIIASLLLKAKPNEVKLMMVDPKKVELSVYNGIPHLLTPVVSEPRKAAKALQKVVTEMERRYELFAQFGMRNIAGYNKAVDQQNEQKPETTDTVMQRMPYIVAIVDELADLMMTVSGEVEPAIIRIAQMGRAAGIHLILATQRPSVDVITGLIKANVPSRVAFAVSSGTDSRTILDANGAEKLLGRGDMIFAPLGKVPQRVQGAFISDSDVENLVDFVKSQQEAEYVESMTVTDEEVEQNGQNSAANSEDELFQDALNFVIQQQKASTSLLQRRFRIGYNRAARLIDDLESGGYIGPADGSRPRHVNIQDGSSGTEH</sequence>
<dbReference type="GO" id="GO:0007059">
    <property type="term" value="P:chromosome segregation"/>
    <property type="evidence" value="ECO:0007669"/>
    <property type="project" value="UniProtKB-KW"/>
</dbReference>
<feature type="transmembrane region" description="Helical" evidence="10">
    <location>
        <begin position="60"/>
        <end position="81"/>
    </location>
</feature>
<evidence type="ECO:0000256" key="6">
    <source>
        <dbReference type="ARBA" id="ARBA00023125"/>
    </source>
</evidence>
<feature type="compositionally biased region" description="Basic and acidic residues" evidence="9">
    <location>
        <begin position="210"/>
        <end position="223"/>
    </location>
</feature>
<feature type="compositionally biased region" description="Polar residues" evidence="9">
    <location>
        <begin position="229"/>
        <end position="242"/>
    </location>
</feature>
<evidence type="ECO:0000256" key="3">
    <source>
        <dbReference type="ARBA" id="ARBA00022741"/>
    </source>
</evidence>
<dbReference type="Pfam" id="PF09397">
    <property type="entry name" value="FtsK_gamma"/>
    <property type="match status" value="1"/>
</dbReference>
<protein>
    <recommendedName>
        <fullName evidence="11">FtsK domain-containing protein</fullName>
    </recommendedName>
</protein>
<comment type="subunit">
    <text evidence="7">Homohexamer. Forms a ring that surrounds DNA.</text>
</comment>
<keyword evidence="5 8" id="KW-0067">ATP-binding</keyword>
<keyword evidence="10" id="KW-0472">Membrane</keyword>
<evidence type="ECO:0000256" key="4">
    <source>
        <dbReference type="ARBA" id="ARBA00022829"/>
    </source>
</evidence>
<dbReference type="InterPro" id="IPR041027">
    <property type="entry name" value="FtsK_alpha"/>
</dbReference>
<dbReference type="InterPro" id="IPR036390">
    <property type="entry name" value="WH_DNA-bd_sf"/>
</dbReference>
<feature type="region of interest" description="Disordered" evidence="9">
    <location>
        <begin position="759"/>
        <end position="782"/>
    </location>
</feature>
<gene>
    <name evidence="12" type="ORF">C5L23_000407</name>
</gene>
<keyword evidence="10" id="KW-1133">Transmembrane helix</keyword>
<dbReference type="Proteomes" id="UP000295681">
    <property type="component" value="Unassembled WGS sequence"/>
</dbReference>
<dbReference type="SMART" id="SM00843">
    <property type="entry name" value="Ftsk_gamma"/>
    <property type="match status" value="1"/>
</dbReference>
<dbReference type="PANTHER" id="PTHR22683">
    <property type="entry name" value="SPORULATION PROTEIN RELATED"/>
    <property type="match status" value="1"/>
</dbReference>
<organism evidence="12 13">
    <name type="scientific">Leuconostoc fallax</name>
    <dbReference type="NCBI Taxonomy" id="1251"/>
    <lineage>
        <taxon>Bacteria</taxon>
        <taxon>Bacillati</taxon>
        <taxon>Bacillota</taxon>
        <taxon>Bacilli</taxon>
        <taxon>Lactobacillales</taxon>
        <taxon>Lactobacillaceae</taxon>
        <taxon>Leuconostoc</taxon>
    </lineage>
</organism>
<evidence type="ECO:0000256" key="5">
    <source>
        <dbReference type="ARBA" id="ARBA00022840"/>
    </source>
</evidence>
<dbReference type="GO" id="GO:0005524">
    <property type="term" value="F:ATP binding"/>
    <property type="evidence" value="ECO:0007669"/>
    <property type="project" value="UniProtKB-UniRule"/>
</dbReference>
<dbReference type="InterPro" id="IPR018541">
    <property type="entry name" value="Ftsk_gamma"/>
</dbReference>
<dbReference type="PROSITE" id="PS50901">
    <property type="entry name" value="FTSK"/>
    <property type="match status" value="1"/>
</dbReference>
<keyword evidence="10" id="KW-0812">Transmembrane</keyword>
<keyword evidence="3 8" id="KW-0547">Nucleotide-binding</keyword>
<feature type="transmembrane region" description="Helical" evidence="10">
    <location>
        <begin position="163"/>
        <end position="181"/>
    </location>
</feature>
<comment type="caution">
    <text evidence="12">The sequence shown here is derived from an EMBL/GenBank/DDBJ whole genome shotgun (WGS) entry which is preliminary data.</text>
</comment>
<dbReference type="GO" id="GO:0003677">
    <property type="term" value="F:DNA binding"/>
    <property type="evidence" value="ECO:0007669"/>
    <property type="project" value="UniProtKB-KW"/>
</dbReference>
<evidence type="ECO:0000256" key="1">
    <source>
        <dbReference type="ARBA" id="ARBA00004141"/>
    </source>
</evidence>
<dbReference type="Gene3D" id="3.30.980.40">
    <property type="match status" value="1"/>
</dbReference>
<comment type="similarity">
    <text evidence="2">Belongs to the FtsK/SpoIIIE/SftA family.</text>
</comment>
<dbReference type="SUPFAM" id="SSF46785">
    <property type="entry name" value="Winged helix' DNA-binding domain"/>
    <property type="match status" value="1"/>
</dbReference>
<feature type="compositionally biased region" description="Basic residues" evidence="9">
    <location>
        <begin position="1"/>
        <end position="18"/>
    </location>
</feature>
<dbReference type="SUPFAM" id="SSF52540">
    <property type="entry name" value="P-loop containing nucleoside triphosphate hydrolases"/>
    <property type="match status" value="1"/>
</dbReference>
<feature type="transmembrane region" description="Helical" evidence="10">
    <location>
        <begin position="30"/>
        <end position="54"/>
    </location>
</feature>
<keyword evidence="13" id="KW-1185">Reference proteome</keyword>
<dbReference type="PANTHER" id="PTHR22683:SF41">
    <property type="entry name" value="DNA TRANSLOCASE FTSK"/>
    <property type="match status" value="1"/>
</dbReference>
<dbReference type="Gene3D" id="1.10.10.10">
    <property type="entry name" value="Winged helix-like DNA-binding domain superfamily/Winged helix DNA-binding domain"/>
    <property type="match status" value="1"/>
</dbReference>
<dbReference type="AlphaFoldDB" id="A0A4R5N8H2"/>
<feature type="region of interest" description="Disordered" evidence="9">
    <location>
        <begin position="1"/>
        <end position="21"/>
    </location>
</feature>
<evidence type="ECO:0000256" key="2">
    <source>
        <dbReference type="ARBA" id="ARBA00006474"/>
    </source>
</evidence>
<comment type="subcellular location">
    <subcellularLocation>
        <location evidence="1">Membrane</location>
        <topology evidence="1">Multi-pass membrane protein</topology>
    </subcellularLocation>
</comment>
<dbReference type="InterPro" id="IPR027417">
    <property type="entry name" value="P-loop_NTPase"/>
</dbReference>
<evidence type="ECO:0000256" key="8">
    <source>
        <dbReference type="PROSITE-ProRule" id="PRU00289"/>
    </source>
</evidence>
<keyword evidence="4" id="KW-0159">Chromosome partition</keyword>
<dbReference type="InterPro" id="IPR002543">
    <property type="entry name" value="FtsK_dom"/>
</dbReference>
<evidence type="ECO:0000259" key="11">
    <source>
        <dbReference type="PROSITE" id="PS50901"/>
    </source>
</evidence>
<dbReference type="Pfam" id="PF01580">
    <property type="entry name" value="FtsK_SpoIIIE"/>
    <property type="match status" value="1"/>
</dbReference>
<feature type="binding site" evidence="8">
    <location>
        <begin position="454"/>
        <end position="461"/>
    </location>
    <ligand>
        <name>ATP</name>
        <dbReference type="ChEBI" id="CHEBI:30616"/>
    </ligand>
</feature>
<feature type="transmembrane region" description="Helical" evidence="10">
    <location>
        <begin position="93"/>
        <end position="112"/>
    </location>
</feature>